<dbReference type="AlphaFoldDB" id="A0A162R5K7"/>
<organism evidence="1 2">
    <name type="scientific">Clostridium magnum DSM 2767</name>
    <dbReference type="NCBI Taxonomy" id="1121326"/>
    <lineage>
        <taxon>Bacteria</taxon>
        <taxon>Bacillati</taxon>
        <taxon>Bacillota</taxon>
        <taxon>Clostridia</taxon>
        <taxon>Eubacteriales</taxon>
        <taxon>Clostridiaceae</taxon>
        <taxon>Clostridium</taxon>
    </lineage>
</organism>
<proteinExistence type="predicted"/>
<dbReference type="Proteomes" id="UP000076603">
    <property type="component" value="Unassembled WGS sequence"/>
</dbReference>
<gene>
    <name evidence="1" type="ORF">CLMAG_53650</name>
</gene>
<dbReference type="EMBL" id="LWAE01000009">
    <property type="protein sequence ID" value="KZL89461.1"/>
    <property type="molecule type" value="Genomic_DNA"/>
</dbReference>
<dbReference type="RefSeq" id="WP_066629477.1">
    <property type="nucleotide sequence ID" value="NZ_FQXL01000018.1"/>
</dbReference>
<accession>A0A162R5K7</accession>
<dbReference type="PATRIC" id="fig|1121326.3.peg.5429"/>
<dbReference type="STRING" id="1121326.CLMAG_53650"/>
<reference evidence="1 2" key="1">
    <citation type="submission" date="2016-04" db="EMBL/GenBank/DDBJ databases">
        <title>Genome sequence of Clostridium magnum DSM 2767.</title>
        <authorList>
            <person name="Poehlein A."/>
            <person name="Uhlig R."/>
            <person name="Fischer R."/>
            <person name="Bahl H."/>
            <person name="Daniel R."/>
        </authorList>
    </citation>
    <scope>NUCLEOTIDE SEQUENCE [LARGE SCALE GENOMIC DNA]</scope>
    <source>
        <strain evidence="1 2">DSM 2767</strain>
    </source>
</reference>
<evidence type="ECO:0000313" key="2">
    <source>
        <dbReference type="Proteomes" id="UP000076603"/>
    </source>
</evidence>
<evidence type="ECO:0000313" key="1">
    <source>
        <dbReference type="EMBL" id="KZL89461.1"/>
    </source>
</evidence>
<sequence>MNFVRKNKNNEKGEKINYITRLIKNIKSPSPKNGIHCNDYSSIICLRCDRCWANSSKSDDKEKIE</sequence>
<name>A0A162R5K7_9CLOT</name>
<keyword evidence="2" id="KW-1185">Reference proteome</keyword>
<comment type="caution">
    <text evidence="1">The sequence shown here is derived from an EMBL/GenBank/DDBJ whole genome shotgun (WGS) entry which is preliminary data.</text>
</comment>
<protein>
    <submittedName>
        <fullName evidence="1">Uncharacterized protein</fullName>
    </submittedName>
</protein>